<feature type="domain" description="Glycosyltransferase 2-like" evidence="2">
    <location>
        <begin position="5"/>
        <end position="167"/>
    </location>
</feature>
<evidence type="ECO:0000259" key="2">
    <source>
        <dbReference type="Pfam" id="PF00535"/>
    </source>
</evidence>
<dbReference type="CDD" id="cd04187">
    <property type="entry name" value="DPM1_like_bac"/>
    <property type="match status" value="1"/>
</dbReference>
<reference evidence="3 4" key="1">
    <citation type="submission" date="2020-08" db="EMBL/GenBank/DDBJ databases">
        <title>Genome public.</title>
        <authorList>
            <person name="Liu C."/>
            <person name="Sun Q."/>
        </authorList>
    </citation>
    <scope>NUCLEOTIDE SEQUENCE [LARGE SCALE GENOMIC DNA]</scope>
    <source>
        <strain evidence="3 4">BX0805</strain>
    </source>
</reference>
<dbReference type="SUPFAM" id="SSF53448">
    <property type="entry name" value="Nucleotide-diphospho-sugar transferases"/>
    <property type="match status" value="1"/>
</dbReference>
<feature type="transmembrane region" description="Helical" evidence="1">
    <location>
        <begin position="230"/>
        <end position="251"/>
    </location>
</feature>
<protein>
    <submittedName>
        <fullName evidence="3">Glycosyltransferase family 2 protein</fullName>
    </submittedName>
</protein>
<dbReference type="PANTHER" id="PTHR48090:SF8">
    <property type="entry name" value="GLYCOSYLTRANSFERASE CSBB-RELATED"/>
    <property type="match status" value="1"/>
</dbReference>
<dbReference type="Gene3D" id="3.90.550.10">
    <property type="entry name" value="Spore Coat Polysaccharide Biosynthesis Protein SpsA, Chain A"/>
    <property type="match status" value="1"/>
</dbReference>
<evidence type="ECO:0000256" key="1">
    <source>
        <dbReference type="SAM" id="Phobius"/>
    </source>
</evidence>
<sequence length="310" mass="35458">MEITAVVPCYNEQEALGLFYEELNRVTAEMRDCEFEILFVNDGSKDRTLELMKELAEKDGRVKYISFSRNFGKEAAIYAGLEHASGDLVAIMDADLQDPPRLLPEMYRAVTEEGYDSVATRRVTRKGEPPIRSFFARMFYRLMNKMCKTEVVDGARDFRLMTRPFVDSLLSMKEYNRFSKGLFGWVGFRTKWIEFENVERVAGETKWSFWKLLLYAIDGMVAFSTMPLSVAALIGILMCVIAAISIIFIIVRQLCFGGSAFGWPSMVCIMIFIGGVQLLCMGIMGQYLAKTYLEVKNRPIYICKETNIEE</sequence>
<keyword evidence="4" id="KW-1185">Reference proteome</keyword>
<accession>A0ABR7ICE8</accession>
<evidence type="ECO:0000313" key="3">
    <source>
        <dbReference type="EMBL" id="MBC5754570.1"/>
    </source>
</evidence>
<dbReference type="RefSeq" id="WP_186982526.1">
    <property type="nucleotide sequence ID" value="NZ_JACOQH010000008.1"/>
</dbReference>
<gene>
    <name evidence="3" type="ORF">H8Z76_11185</name>
</gene>
<keyword evidence="1" id="KW-0472">Membrane</keyword>
<dbReference type="PANTHER" id="PTHR48090">
    <property type="entry name" value="UNDECAPRENYL-PHOSPHATE 4-DEOXY-4-FORMAMIDO-L-ARABINOSE TRANSFERASE-RELATED"/>
    <property type="match status" value="1"/>
</dbReference>
<name>A0ABR7ICE8_9FIRM</name>
<dbReference type="EMBL" id="JACOQH010000008">
    <property type="protein sequence ID" value="MBC5754570.1"/>
    <property type="molecule type" value="Genomic_DNA"/>
</dbReference>
<proteinExistence type="predicted"/>
<feature type="transmembrane region" description="Helical" evidence="1">
    <location>
        <begin position="263"/>
        <end position="289"/>
    </location>
</feature>
<keyword evidence="1" id="KW-0812">Transmembrane</keyword>
<dbReference type="Proteomes" id="UP000621540">
    <property type="component" value="Unassembled WGS sequence"/>
</dbReference>
<dbReference type="Pfam" id="PF00535">
    <property type="entry name" value="Glycos_transf_2"/>
    <property type="match status" value="1"/>
</dbReference>
<dbReference type="InterPro" id="IPR001173">
    <property type="entry name" value="Glyco_trans_2-like"/>
</dbReference>
<keyword evidence="1" id="KW-1133">Transmembrane helix</keyword>
<dbReference type="InterPro" id="IPR029044">
    <property type="entry name" value="Nucleotide-diphossugar_trans"/>
</dbReference>
<dbReference type="InterPro" id="IPR050256">
    <property type="entry name" value="Glycosyltransferase_2"/>
</dbReference>
<evidence type="ECO:0000313" key="4">
    <source>
        <dbReference type="Proteomes" id="UP000621540"/>
    </source>
</evidence>
<comment type="caution">
    <text evidence="3">The sequence shown here is derived from an EMBL/GenBank/DDBJ whole genome shotgun (WGS) entry which is preliminary data.</text>
</comment>
<organism evidence="3 4">
    <name type="scientific">Roseburia yibonii</name>
    <dbReference type="NCBI Taxonomy" id="2763063"/>
    <lineage>
        <taxon>Bacteria</taxon>
        <taxon>Bacillati</taxon>
        <taxon>Bacillota</taxon>
        <taxon>Clostridia</taxon>
        <taxon>Lachnospirales</taxon>
        <taxon>Lachnospiraceae</taxon>
        <taxon>Roseburia</taxon>
    </lineage>
</organism>